<evidence type="ECO:0000256" key="2">
    <source>
        <dbReference type="ARBA" id="ARBA00005773"/>
    </source>
</evidence>
<feature type="transmembrane region" description="Helical" evidence="5">
    <location>
        <begin position="139"/>
        <end position="157"/>
    </location>
</feature>
<keyword evidence="3" id="KW-0813">Transport</keyword>
<proteinExistence type="inferred from homology"/>
<feature type="transmembrane region" description="Helical" evidence="5">
    <location>
        <begin position="230"/>
        <end position="250"/>
    </location>
</feature>
<dbReference type="PANTHER" id="PTHR10686">
    <property type="entry name" value="FOLATE TRANSPORTER"/>
    <property type="match status" value="1"/>
</dbReference>
<dbReference type="InterPro" id="IPR036259">
    <property type="entry name" value="MFS_trans_sf"/>
</dbReference>
<keyword evidence="5" id="KW-0812">Transmembrane</keyword>
<name>A0ABQ8M0G9_LABRO</name>
<evidence type="ECO:0000256" key="5">
    <source>
        <dbReference type="SAM" id="Phobius"/>
    </source>
</evidence>
<feature type="transmembrane region" description="Helical" evidence="5">
    <location>
        <begin position="206"/>
        <end position="224"/>
    </location>
</feature>
<gene>
    <name evidence="6" type="ORF">H4Q32_013313</name>
</gene>
<feature type="compositionally biased region" description="Basic and acidic residues" evidence="4">
    <location>
        <begin position="262"/>
        <end position="272"/>
    </location>
</feature>
<accession>A0ABQ8M0G9</accession>
<feature type="region of interest" description="Disordered" evidence="4">
    <location>
        <begin position="262"/>
        <end position="309"/>
    </location>
</feature>
<evidence type="ECO:0000313" key="6">
    <source>
        <dbReference type="EMBL" id="KAI2656392.1"/>
    </source>
</evidence>
<dbReference type="Proteomes" id="UP000830375">
    <property type="component" value="Unassembled WGS sequence"/>
</dbReference>
<feature type="transmembrane region" description="Helical" evidence="5">
    <location>
        <begin position="458"/>
        <end position="481"/>
    </location>
</feature>
<comment type="caution">
    <text evidence="6">The sequence shown here is derived from an EMBL/GenBank/DDBJ whole genome shotgun (WGS) entry which is preliminary data.</text>
</comment>
<evidence type="ECO:0000256" key="1">
    <source>
        <dbReference type="ARBA" id="ARBA00004141"/>
    </source>
</evidence>
<dbReference type="PANTHER" id="PTHR10686:SF37">
    <property type="entry name" value="THIAMINE TRANSPORTER 2"/>
    <property type="match status" value="1"/>
</dbReference>
<keyword evidence="5" id="KW-1133">Transmembrane helix</keyword>
<comment type="subcellular location">
    <subcellularLocation>
        <location evidence="1 3">Membrane</location>
        <topology evidence="1 3">Multi-pass membrane protein</topology>
    </subcellularLocation>
</comment>
<evidence type="ECO:0000256" key="3">
    <source>
        <dbReference type="PIRNR" id="PIRNR028739"/>
    </source>
</evidence>
<keyword evidence="7" id="KW-1185">Reference proteome</keyword>
<dbReference type="PIRSF" id="PIRSF028739">
    <property type="entry name" value="Folate_carrier"/>
    <property type="match status" value="1"/>
</dbReference>
<evidence type="ECO:0000256" key="4">
    <source>
        <dbReference type="SAM" id="MobiDB-lite"/>
    </source>
</evidence>
<evidence type="ECO:0000313" key="7">
    <source>
        <dbReference type="Proteomes" id="UP000830375"/>
    </source>
</evidence>
<keyword evidence="3 5" id="KW-0472">Membrane</keyword>
<sequence length="548" mass="61324">MKMETLKRWMRDWKYPTSLLCIYGFCSTVKPLEPFLIPFLTGPDKNLTMEQFGLRNLTQEYEFPLAFTRIYSHRATSSVDSITDYNGFYCILSRRALPLASGVDTVLSVTSQIFPVWTYSYLTVLVPVFLLTDWLRYKPIVVFQCVALFITTAMLLWCNGVPEMQAVQFTYGVVTSCDVAYFTYLYSIVDLKHYLKATSYCRTAQLLGYLTGSVLGQILVSLELMSYNHILVFTLVLTGIALSTSVLLPMPKTSMFFHKKRSASDGEGHAGTEEDVQSNGQKDGAELDGSKPQQQMQEDSSDCDNSSSKTGGCGDVLLRLWRDFLQCFSSRTLLIWSAWWALATCGYNQTVNYVQSLWEHVEPSSNFTVYNGGVEALSNLFGAAAAYGIGFSSADWSRWGEVTLGTLSALEGGALFAMVFSANIWVCYCGYIIFKSLYMLLITIAMYQIAAGLNMERYALVFGANTFCALVLQTIITSVVVDSSGLGLDIVTQFTIYGTYFSIIALIFFLSGLHTTMCRKPEKETQRENPEETFKVEDDAQIIIGTKF</sequence>
<feature type="transmembrane region" description="Helical" evidence="5">
    <location>
        <begin position="169"/>
        <end position="186"/>
    </location>
</feature>
<dbReference type="Pfam" id="PF01770">
    <property type="entry name" value="Folate_carrier"/>
    <property type="match status" value="2"/>
</dbReference>
<protein>
    <submittedName>
        <fullName evidence="6">Thiamine transporter 1</fullName>
    </submittedName>
</protein>
<organism evidence="6 7">
    <name type="scientific">Labeo rohita</name>
    <name type="common">Indian major carp</name>
    <name type="synonym">Cyprinus rohita</name>
    <dbReference type="NCBI Taxonomy" id="84645"/>
    <lineage>
        <taxon>Eukaryota</taxon>
        <taxon>Metazoa</taxon>
        <taxon>Chordata</taxon>
        <taxon>Craniata</taxon>
        <taxon>Vertebrata</taxon>
        <taxon>Euteleostomi</taxon>
        <taxon>Actinopterygii</taxon>
        <taxon>Neopterygii</taxon>
        <taxon>Teleostei</taxon>
        <taxon>Ostariophysi</taxon>
        <taxon>Cypriniformes</taxon>
        <taxon>Cyprinidae</taxon>
        <taxon>Labeoninae</taxon>
        <taxon>Labeonini</taxon>
        <taxon>Labeo</taxon>
    </lineage>
</organism>
<dbReference type="NCBIfam" id="TIGR00806">
    <property type="entry name" value="rfc"/>
    <property type="match status" value="1"/>
</dbReference>
<comment type="similarity">
    <text evidence="2 3">Belongs to the reduced folate carrier (RFC) transporter (TC 2.A.48) family.</text>
</comment>
<reference evidence="6 7" key="1">
    <citation type="submission" date="2022-01" db="EMBL/GenBank/DDBJ databases">
        <title>A high-quality chromosome-level genome assembly of rohu carp, Labeo rohita.</title>
        <authorList>
            <person name="Arick M.A. II"/>
            <person name="Hsu C.-Y."/>
            <person name="Magbanua Z."/>
            <person name="Pechanova O."/>
            <person name="Grover C."/>
            <person name="Miller E."/>
            <person name="Thrash A."/>
            <person name="Ezzel L."/>
            <person name="Alam S."/>
            <person name="Benzie J."/>
            <person name="Hamilton M."/>
            <person name="Karsi A."/>
            <person name="Lawrence M.L."/>
            <person name="Peterson D.G."/>
        </authorList>
    </citation>
    <scope>NUCLEOTIDE SEQUENCE [LARGE SCALE GENOMIC DNA]</scope>
    <source>
        <strain evidence="7">BAU-BD-2019</strain>
        <tissue evidence="6">Blood</tissue>
    </source>
</reference>
<dbReference type="InterPro" id="IPR002666">
    <property type="entry name" value="Folate_carrier"/>
</dbReference>
<feature type="transmembrane region" description="Helical" evidence="5">
    <location>
        <begin position="432"/>
        <end position="451"/>
    </location>
</feature>
<dbReference type="Gene3D" id="1.20.1250.20">
    <property type="entry name" value="MFS general substrate transporter like domains"/>
    <property type="match status" value="1"/>
</dbReference>
<feature type="compositionally biased region" description="Polar residues" evidence="4">
    <location>
        <begin position="291"/>
        <end position="309"/>
    </location>
</feature>
<dbReference type="EMBL" id="JACTAM010000015">
    <property type="protein sequence ID" value="KAI2656392.1"/>
    <property type="molecule type" value="Genomic_DNA"/>
</dbReference>
<feature type="transmembrane region" description="Helical" evidence="5">
    <location>
        <begin position="113"/>
        <end position="132"/>
    </location>
</feature>
<feature type="transmembrane region" description="Helical" evidence="5">
    <location>
        <begin position="493"/>
        <end position="513"/>
    </location>
</feature>
<dbReference type="SUPFAM" id="SSF103473">
    <property type="entry name" value="MFS general substrate transporter"/>
    <property type="match status" value="1"/>
</dbReference>